<protein>
    <recommendedName>
        <fullName evidence="4">HIT domain-containing protein</fullName>
    </recommendedName>
</protein>
<dbReference type="PROSITE" id="PS51084">
    <property type="entry name" value="HIT_2"/>
    <property type="match status" value="1"/>
</dbReference>
<sequence>DIDFLHPKADWLFVGAKHYYMDCIFCKIINGDIPNYTVYEDDHVLAFLDIHPHAKGHTVVIPKQHADTIFGLDDEYTQALMLGTQKAMEKIQEALGPEGFNVGWNHNEIAGQAVPHLHVHILPRWKNDGGKNIHAIINNPGNQSVQDIAALFNQ</sequence>
<evidence type="ECO:0000256" key="3">
    <source>
        <dbReference type="PROSITE-ProRule" id="PRU00464"/>
    </source>
</evidence>
<dbReference type="Gene3D" id="3.30.428.10">
    <property type="entry name" value="HIT-like"/>
    <property type="match status" value="1"/>
</dbReference>
<dbReference type="Proteomes" id="UP000228528">
    <property type="component" value="Unassembled WGS sequence"/>
</dbReference>
<dbReference type="InterPro" id="IPR019808">
    <property type="entry name" value="Histidine_triad_CS"/>
</dbReference>
<dbReference type="InterPro" id="IPR001310">
    <property type="entry name" value="Histidine_triad_HIT"/>
</dbReference>
<evidence type="ECO:0000256" key="2">
    <source>
        <dbReference type="PIRSR" id="PIRSR601310-3"/>
    </source>
</evidence>
<dbReference type="PANTHER" id="PTHR46648">
    <property type="entry name" value="HIT FAMILY PROTEIN 1"/>
    <property type="match status" value="1"/>
</dbReference>
<feature type="non-terminal residue" evidence="5">
    <location>
        <position position="1"/>
    </location>
</feature>
<evidence type="ECO:0000313" key="5">
    <source>
        <dbReference type="EMBL" id="PIR77066.1"/>
    </source>
</evidence>
<dbReference type="GO" id="GO:0009117">
    <property type="term" value="P:nucleotide metabolic process"/>
    <property type="evidence" value="ECO:0007669"/>
    <property type="project" value="TreeGrafter"/>
</dbReference>
<dbReference type="AlphaFoldDB" id="A0A2M6P018"/>
<name>A0A2M6P018_9BACT</name>
<dbReference type="PANTHER" id="PTHR46648:SF1">
    <property type="entry name" value="ADENOSINE 5'-MONOPHOSPHORAMIDASE HNT1"/>
    <property type="match status" value="1"/>
</dbReference>
<dbReference type="Pfam" id="PF01230">
    <property type="entry name" value="HIT"/>
    <property type="match status" value="1"/>
</dbReference>
<proteinExistence type="predicted"/>
<feature type="active site" description="Tele-AMP-histidine intermediate" evidence="1">
    <location>
        <position position="118"/>
    </location>
</feature>
<comment type="caution">
    <text evidence="5">The sequence shown here is derived from an EMBL/GenBank/DDBJ whole genome shotgun (WGS) entry which is preliminary data.</text>
</comment>
<evidence type="ECO:0000256" key="1">
    <source>
        <dbReference type="PIRSR" id="PIRSR601310-1"/>
    </source>
</evidence>
<feature type="short sequence motif" description="Histidine triad motif" evidence="2 3">
    <location>
        <begin position="116"/>
        <end position="120"/>
    </location>
</feature>
<dbReference type="InterPro" id="IPR036265">
    <property type="entry name" value="HIT-like_sf"/>
</dbReference>
<accession>A0A2M6P018</accession>
<gene>
    <name evidence="5" type="ORF">COU30_04490</name>
</gene>
<dbReference type="PROSITE" id="PS00892">
    <property type="entry name" value="HIT_1"/>
    <property type="match status" value="1"/>
</dbReference>
<evidence type="ECO:0000313" key="6">
    <source>
        <dbReference type="Proteomes" id="UP000228528"/>
    </source>
</evidence>
<feature type="domain" description="HIT" evidence="4">
    <location>
        <begin position="24"/>
        <end position="131"/>
    </location>
</feature>
<dbReference type="InterPro" id="IPR039384">
    <property type="entry name" value="HINT"/>
</dbReference>
<dbReference type="EMBL" id="PFBW01000191">
    <property type="protein sequence ID" value="PIR77066.1"/>
    <property type="molecule type" value="Genomic_DNA"/>
</dbReference>
<dbReference type="CDD" id="cd01277">
    <property type="entry name" value="HINT_subgroup"/>
    <property type="match status" value="1"/>
</dbReference>
<reference evidence="6" key="1">
    <citation type="submission" date="2017-09" db="EMBL/GenBank/DDBJ databases">
        <title>Depth-based differentiation of microbial function through sediment-hosted aquifers and enrichment of novel symbionts in the deep terrestrial subsurface.</title>
        <authorList>
            <person name="Probst A.J."/>
            <person name="Ladd B."/>
            <person name="Jarett J.K."/>
            <person name="Geller-Mcgrath D.E."/>
            <person name="Sieber C.M.K."/>
            <person name="Emerson J.B."/>
            <person name="Anantharaman K."/>
            <person name="Thomas B.C."/>
            <person name="Malmstrom R."/>
            <person name="Stieglmeier M."/>
            <person name="Klingl A."/>
            <person name="Woyke T."/>
            <person name="Ryan C.M."/>
            <person name="Banfield J.F."/>
        </authorList>
    </citation>
    <scope>NUCLEOTIDE SEQUENCE [LARGE SCALE GENOMIC DNA]</scope>
</reference>
<dbReference type="GO" id="GO:0003824">
    <property type="term" value="F:catalytic activity"/>
    <property type="evidence" value="ECO:0007669"/>
    <property type="project" value="InterPro"/>
</dbReference>
<dbReference type="SUPFAM" id="SSF54197">
    <property type="entry name" value="HIT-like"/>
    <property type="match status" value="1"/>
</dbReference>
<dbReference type="InterPro" id="IPR011146">
    <property type="entry name" value="HIT-like"/>
</dbReference>
<organism evidence="5 6">
    <name type="scientific">Candidatus Magasanikbacteria bacterium CG10_big_fil_rev_8_21_14_0_10_38_6</name>
    <dbReference type="NCBI Taxonomy" id="1974647"/>
    <lineage>
        <taxon>Bacteria</taxon>
        <taxon>Candidatus Magasanikiibacteriota</taxon>
    </lineage>
</organism>
<dbReference type="PRINTS" id="PR00332">
    <property type="entry name" value="HISTRIAD"/>
</dbReference>
<evidence type="ECO:0000259" key="4">
    <source>
        <dbReference type="PROSITE" id="PS51084"/>
    </source>
</evidence>